<keyword evidence="2" id="KW-1185">Reference proteome</keyword>
<dbReference type="RefSeq" id="WP_344237383.1">
    <property type="nucleotide sequence ID" value="NZ_BAAAHH010000003.1"/>
</dbReference>
<dbReference type="Proteomes" id="UP001500665">
    <property type="component" value="Unassembled WGS sequence"/>
</dbReference>
<organism evidence="1 2">
    <name type="scientific">Actinocorallia libanotica</name>
    <dbReference type="NCBI Taxonomy" id="46162"/>
    <lineage>
        <taxon>Bacteria</taxon>
        <taxon>Bacillati</taxon>
        <taxon>Actinomycetota</taxon>
        <taxon>Actinomycetes</taxon>
        <taxon>Streptosporangiales</taxon>
        <taxon>Thermomonosporaceae</taxon>
        <taxon>Actinocorallia</taxon>
    </lineage>
</organism>
<reference evidence="1 2" key="1">
    <citation type="journal article" date="2019" name="Int. J. Syst. Evol. Microbiol.">
        <title>The Global Catalogue of Microorganisms (GCM) 10K type strain sequencing project: providing services to taxonomists for standard genome sequencing and annotation.</title>
        <authorList>
            <consortium name="The Broad Institute Genomics Platform"/>
            <consortium name="The Broad Institute Genome Sequencing Center for Infectious Disease"/>
            <person name="Wu L."/>
            <person name="Ma J."/>
        </authorList>
    </citation>
    <scope>NUCLEOTIDE SEQUENCE [LARGE SCALE GENOMIC DNA]</scope>
    <source>
        <strain evidence="1 2">JCM 10696</strain>
    </source>
</reference>
<comment type="caution">
    <text evidence="1">The sequence shown here is derived from an EMBL/GenBank/DDBJ whole genome shotgun (WGS) entry which is preliminary data.</text>
</comment>
<proteinExistence type="predicted"/>
<gene>
    <name evidence="1" type="ORF">GCM10009550_11040</name>
</gene>
<sequence length="45" mass="4985">MSEFLSSLLSKALMTLVQTLVNELAMMIVRSAYARYGRTAPAMAF</sequence>
<name>A0ABN1QEU7_9ACTN</name>
<accession>A0ABN1QEU7</accession>
<protein>
    <submittedName>
        <fullName evidence="1">Uncharacterized protein</fullName>
    </submittedName>
</protein>
<dbReference type="EMBL" id="BAAAHH010000003">
    <property type="protein sequence ID" value="GAA0941109.1"/>
    <property type="molecule type" value="Genomic_DNA"/>
</dbReference>
<evidence type="ECO:0000313" key="1">
    <source>
        <dbReference type="EMBL" id="GAA0941109.1"/>
    </source>
</evidence>
<evidence type="ECO:0000313" key="2">
    <source>
        <dbReference type="Proteomes" id="UP001500665"/>
    </source>
</evidence>